<evidence type="ECO:0000256" key="2">
    <source>
        <dbReference type="ARBA" id="ARBA00023121"/>
    </source>
</evidence>
<gene>
    <name evidence="4" type="ORF">RUM43_008635</name>
</gene>
<comment type="caution">
    <text evidence="4">The sequence shown here is derived from an EMBL/GenBank/DDBJ whole genome shotgun (WGS) entry which is preliminary data.</text>
</comment>
<evidence type="ECO:0000259" key="3">
    <source>
        <dbReference type="Pfam" id="PF00061"/>
    </source>
</evidence>
<reference evidence="4 5" key="1">
    <citation type="submission" date="2023-10" db="EMBL/GenBank/DDBJ databases">
        <title>Genomes of two closely related lineages of the louse Polyplax serrata with different host specificities.</title>
        <authorList>
            <person name="Martinu J."/>
            <person name="Tarabai H."/>
            <person name="Stefka J."/>
            <person name="Hypsa V."/>
        </authorList>
    </citation>
    <scope>NUCLEOTIDE SEQUENCE [LARGE SCALE GENOMIC DNA]</scope>
    <source>
        <strain evidence="4">HR10_N</strain>
    </source>
</reference>
<dbReference type="GO" id="GO:0008289">
    <property type="term" value="F:lipid binding"/>
    <property type="evidence" value="ECO:0007669"/>
    <property type="project" value="UniProtKB-KW"/>
</dbReference>
<dbReference type="EMBL" id="JAWJWE010000038">
    <property type="protein sequence ID" value="KAK6622792.1"/>
    <property type="molecule type" value="Genomic_DNA"/>
</dbReference>
<dbReference type="SUPFAM" id="SSF50814">
    <property type="entry name" value="Lipocalins"/>
    <property type="match status" value="1"/>
</dbReference>
<dbReference type="Proteomes" id="UP001372834">
    <property type="component" value="Unassembled WGS sequence"/>
</dbReference>
<dbReference type="InterPro" id="IPR031259">
    <property type="entry name" value="ILBP"/>
</dbReference>
<evidence type="ECO:0000313" key="5">
    <source>
        <dbReference type="Proteomes" id="UP001372834"/>
    </source>
</evidence>
<dbReference type="Gene3D" id="2.40.128.20">
    <property type="match status" value="1"/>
</dbReference>
<dbReference type="CDD" id="cd00742">
    <property type="entry name" value="FABP"/>
    <property type="match status" value="1"/>
</dbReference>
<dbReference type="PANTHER" id="PTHR11955">
    <property type="entry name" value="FATTY ACID BINDING PROTEIN"/>
    <property type="match status" value="1"/>
</dbReference>
<proteinExistence type="inferred from homology"/>
<dbReference type="AlphaFoldDB" id="A0AAN8PA35"/>
<organism evidence="4 5">
    <name type="scientific">Polyplax serrata</name>
    <name type="common">Common mouse louse</name>
    <dbReference type="NCBI Taxonomy" id="468196"/>
    <lineage>
        <taxon>Eukaryota</taxon>
        <taxon>Metazoa</taxon>
        <taxon>Ecdysozoa</taxon>
        <taxon>Arthropoda</taxon>
        <taxon>Hexapoda</taxon>
        <taxon>Insecta</taxon>
        <taxon>Pterygota</taxon>
        <taxon>Neoptera</taxon>
        <taxon>Paraneoptera</taxon>
        <taxon>Psocodea</taxon>
        <taxon>Troctomorpha</taxon>
        <taxon>Phthiraptera</taxon>
        <taxon>Anoplura</taxon>
        <taxon>Polyplacidae</taxon>
        <taxon>Polyplax</taxon>
    </lineage>
</organism>
<protein>
    <recommendedName>
        <fullName evidence="3">Lipocalin/cytosolic fatty-acid binding domain-containing protein</fullName>
    </recommendedName>
</protein>
<evidence type="ECO:0000256" key="1">
    <source>
        <dbReference type="ARBA" id="ARBA00008390"/>
    </source>
</evidence>
<accession>A0AAN8PA35</accession>
<keyword evidence="2" id="KW-0446">Lipid-binding</keyword>
<feature type="domain" description="Lipocalin/cytosolic fatty-acid binding" evidence="3">
    <location>
        <begin position="32"/>
        <end position="142"/>
    </location>
</feature>
<dbReference type="InterPro" id="IPR000463">
    <property type="entry name" value="Fatty_acid-bd"/>
</dbReference>
<dbReference type="InterPro" id="IPR000566">
    <property type="entry name" value="Lipocln_cytosolic_FA-bd_dom"/>
</dbReference>
<sequence length="200" mass="23104">MLKNKKSSFELRPLQRPKLKDHLNIPYALVRSVQYEQFLKQLGVDEDVCQAAAKVKATVVLENESDTYLLKTTYSDLPPRTLSFRVGEEITREIPGGKKVKTVFEVYENKLIEKQNLDGKEVVIKRKFTPKELLVTMEINGFRCHRYYQSIASKHSIGTETSRRQSFFKRNEEDFHVVSTPPIESAVEKIQVTESEESCC</sequence>
<dbReference type="Pfam" id="PF00061">
    <property type="entry name" value="Lipocalin"/>
    <property type="match status" value="1"/>
</dbReference>
<dbReference type="InterPro" id="IPR012674">
    <property type="entry name" value="Calycin"/>
</dbReference>
<dbReference type="PRINTS" id="PR00178">
    <property type="entry name" value="FATTYACIDBP"/>
</dbReference>
<name>A0AAN8PA35_POLSC</name>
<evidence type="ECO:0000313" key="4">
    <source>
        <dbReference type="EMBL" id="KAK6622792.1"/>
    </source>
</evidence>
<comment type="similarity">
    <text evidence="1">Belongs to the calycin superfamily. Fatty-acid binding protein (FABP) family.</text>
</comment>